<accession>A0A935MZF8</accession>
<dbReference type="AlphaFoldDB" id="A0A935MZF8"/>
<proteinExistence type="predicted"/>
<keyword evidence="1" id="KW-0472">Membrane</keyword>
<feature type="transmembrane region" description="Helical" evidence="1">
    <location>
        <begin position="62"/>
        <end position="87"/>
    </location>
</feature>
<evidence type="ECO:0000313" key="2">
    <source>
        <dbReference type="EMBL" id="MBK7416481.1"/>
    </source>
</evidence>
<dbReference type="EMBL" id="JADJMS010000045">
    <property type="protein sequence ID" value="MBK7416481.1"/>
    <property type="molecule type" value="Genomic_DNA"/>
</dbReference>
<evidence type="ECO:0000313" key="3">
    <source>
        <dbReference type="Proteomes" id="UP000739411"/>
    </source>
</evidence>
<keyword evidence="1" id="KW-0812">Transmembrane</keyword>
<comment type="caution">
    <text evidence="2">The sequence shown here is derived from an EMBL/GenBank/DDBJ whole genome shotgun (WGS) entry which is preliminary data.</text>
</comment>
<dbReference type="Proteomes" id="UP000739411">
    <property type="component" value="Unassembled WGS sequence"/>
</dbReference>
<protein>
    <submittedName>
        <fullName evidence="2">Uncharacterized protein</fullName>
    </submittedName>
</protein>
<reference evidence="2 3" key="1">
    <citation type="submission" date="2020-10" db="EMBL/GenBank/DDBJ databases">
        <title>Connecting structure to function with the recovery of over 1000 high-quality activated sludge metagenome-assembled genomes encoding full-length rRNA genes using long-read sequencing.</title>
        <authorList>
            <person name="Singleton C.M."/>
            <person name="Petriglieri F."/>
            <person name="Kristensen J.M."/>
            <person name="Kirkegaard R.H."/>
            <person name="Michaelsen T.Y."/>
            <person name="Andersen M.H."/>
            <person name="Karst S.M."/>
            <person name="Dueholm M.S."/>
            <person name="Nielsen P.H."/>
            <person name="Albertsen M."/>
        </authorList>
    </citation>
    <scope>NUCLEOTIDE SEQUENCE [LARGE SCALE GENOMIC DNA]</scope>
    <source>
        <strain evidence="2">EsbW_18-Q3-R4-48_BATAC.463</strain>
    </source>
</reference>
<organism evidence="2 3">
    <name type="scientific">Candidatus Dechloromonas phosphorivorans</name>
    <dbReference type="NCBI Taxonomy" id="2899244"/>
    <lineage>
        <taxon>Bacteria</taxon>
        <taxon>Pseudomonadati</taxon>
        <taxon>Pseudomonadota</taxon>
        <taxon>Betaproteobacteria</taxon>
        <taxon>Rhodocyclales</taxon>
        <taxon>Azonexaceae</taxon>
        <taxon>Dechloromonas</taxon>
    </lineage>
</organism>
<keyword evidence="1" id="KW-1133">Transmembrane helix</keyword>
<evidence type="ECO:0000256" key="1">
    <source>
        <dbReference type="SAM" id="Phobius"/>
    </source>
</evidence>
<gene>
    <name evidence="2" type="ORF">IPJ38_16660</name>
</gene>
<sequence>MNAFNRLPGFTRTPPGKERKVIRMLPMIFLVGTLLLALPSLFVRFFPWDGTETEIATRILSFDIYVISLVILHWTVVVTVGIAAFIIMVMKGPAYVADPYHLDETDTPDAPKKRGN</sequence>
<feature type="transmembrane region" description="Helical" evidence="1">
    <location>
        <begin position="21"/>
        <end position="42"/>
    </location>
</feature>
<name>A0A935MZF8_9RHOO</name>